<reference evidence="3 4" key="1">
    <citation type="submission" date="2020-12" db="EMBL/GenBank/DDBJ databases">
        <title>FDA dAtabase for Regulatory Grade micrObial Sequences (FDA-ARGOS): Supporting development and validation of Infectious Disease Dx tests.</title>
        <authorList>
            <person name="Sproer C."/>
            <person name="Gronow S."/>
            <person name="Severitt S."/>
            <person name="Schroder I."/>
            <person name="Tallon L."/>
            <person name="Sadzewicz L."/>
            <person name="Zhao X."/>
            <person name="Boylan J."/>
            <person name="Ott S."/>
            <person name="Bowen H."/>
            <person name="Vavikolanu K."/>
            <person name="Mehta A."/>
            <person name="Aluvathingal J."/>
            <person name="Nadendla S."/>
            <person name="Lowell S."/>
            <person name="Myers T."/>
            <person name="Yan Y."/>
            <person name="Sichtig H."/>
        </authorList>
    </citation>
    <scope>NUCLEOTIDE SEQUENCE [LARGE SCALE GENOMIC DNA]</scope>
    <source>
        <strain evidence="3 4">FDAARGOS_1001</strain>
    </source>
</reference>
<dbReference type="Pfam" id="PF12028">
    <property type="entry name" value="DUF3515"/>
    <property type="match status" value="1"/>
</dbReference>
<keyword evidence="2" id="KW-0812">Transmembrane</keyword>
<feature type="compositionally biased region" description="Low complexity" evidence="1">
    <location>
        <begin position="42"/>
        <end position="54"/>
    </location>
</feature>
<protein>
    <submittedName>
        <fullName evidence="3">DUF3515 family protein</fullName>
    </submittedName>
</protein>
<feature type="transmembrane region" description="Helical" evidence="2">
    <location>
        <begin position="68"/>
        <end position="90"/>
    </location>
</feature>
<accession>A0A7T4MTN6</accession>
<dbReference type="InterPro" id="IPR021903">
    <property type="entry name" value="DUF3515"/>
</dbReference>
<gene>
    <name evidence="3" type="ORF">I6H58_10900</name>
</gene>
<dbReference type="AlphaFoldDB" id="A0A7T4MTN6"/>
<proteinExistence type="predicted"/>
<feature type="compositionally biased region" description="Low complexity" evidence="1">
    <location>
        <begin position="168"/>
        <end position="211"/>
    </location>
</feature>
<evidence type="ECO:0000313" key="4">
    <source>
        <dbReference type="Proteomes" id="UP000595221"/>
    </source>
</evidence>
<keyword evidence="2" id="KW-0472">Membrane</keyword>
<feature type="region of interest" description="Disordered" evidence="1">
    <location>
        <begin position="1"/>
        <end position="62"/>
    </location>
</feature>
<organism evidence="3 4">
    <name type="scientific">Rothia kristinae</name>
    <dbReference type="NCBI Taxonomy" id="37923"/>
    <lineage>
        <taxon>Bacteria</taxon>
        <taxon>Bacillati</taxon>
        <taxon>Actinomycetota</taxon>
        <taxon>Actinomycetes</taxon>
        <taxon>Micrococcales</taxon>
        <taxon>Micrococcaceae</taxon>
        <taxon>Rothia</taxon>
    </lineage>
</organism>
<dbReference type="Proteomes" id="UP000595221">
    <property type="component" value="Chromosome"/>
</dbReference>
<feature type="region of interest" description="Disordered" evidence="1">
    <location>
        <begin position="165"/>
        <end position="211"/>
    </location>
</feature>
<sequence length="257" mass="26311">MDAPSCARHGGSRGGEGLGCRAPGPVPPRRRPIRWATLGTVSSPAAAQPSPSDSVRTAPRKRQARRGLILTGTLAGALLLSGCAGAAVTLDPAPDAADPACAPAMVAMPTQLTGLDQRETTAQATTAWGDPAAIVLKCGVHVQEPVADPCVSVNGVDWILAREDDQADPASAASDSPTRATSGSPSPAASSASAGERSEDPTGTWTATTFGRTPAIRVTFDASKVPSSSLLTELDSAVSQIPQTKRCQSVQDLQYHR</sequence>
<evidence type="ECO:0000256" key="2">
    <source>
        <dbReference type="SAM" id="Phobius"/>
    </source>
</evidence>
<evidence type="ECO:0000313" key="3">
    <source>
        <dbReference type="EMBL" id="QQC59413.1"/>
    </source>
</evidence>
<keyword evidence="2" id="KW-1133">Transmembrane helix</keyword>
<evidence type="ECO:0000256" key="1">
    <source>
        <dbReference type="SAM" id="MobiDB-lite"/>
    </source>
</evidence>
<name>A0A7T4MTN6_9MICC</name>
<dbReference type="EMBL" id="CP066078">
    <property type="protein sequence ID" value="QQC59413.1"/>
    <property type="molecule type" value="Genomic_DNA"/>
</dbReference>